<evidence type="ECO:0000259" key="1">
    <source>
        <dbReference type="Pfam" id="PF16289"/>
    </source>
</evidence>
<dbReference type="EMBL" id="JBHSMS010000023">
    <property type="protein sequence ID" value="MFC5510615.1"/>
    <property type="molecule type" value="Genomic_DNA"/>
</dbReference>
<evidence type="ECO:0000313" key="2">
    <source>
        <dbReference type="EMBL" id="MFC5510615.1"/>
    </source>
</evidence>
<gene>
    <name evidence="2" type="ORF">ACFPOU_05710</name>
</gene>
<sequence>MPNSPQKVFLDANVLIQEGKQGSPIIERLGDLVDAGLVSVLTTDLTMIEVAKKHAENDLDVVKDFSRPHFRAILNDVLGVTLPEITKVKLKDSLVEKYRKATERMFEALGAKILSVNDVLPSEVLEAYSRREGFFSGEGKKDQFPDAFIFGCLRRIADNGLPIIIVSSDGDFVGPSKAVSNISLVKTFADLFAVLGLEIAAPELEGFFDDDHDELVSRFDAEVSNWGLQVLDVEGGEIDDATVTNVKLDYFTAFRSIKDGGNILVAGYATVTADVSYTHPDWDTASWDSEDKVAIPWGDVSGETEVDFEVRFSMILSVDESGKPVSLDNLSFLDDSFVYVEIAQYETYK</sequence>
<protein>
    <submittedName>
        <fullName evidence="2">PIN domain-containing protein</fullName>
    </submittedName>
</protein>
<reference evidence="3" key="1">
    <citation type="journal article" date="2019" name="Int. J. Syst. Evol. Microbiol.">
        <title>The Global Catalogue of Microorganisms (GCM) 10K type strain sequencing project: providing services to taxonomists for standard genome sequencing and annotation.</title>
        <authorList>
            <consortium name="The Broad Institute Genomics Platform"/>
            <consortium name="The Broad Institute Genome Sequencing Center for Infectious Disease"/>
            <person name="Wu L."/>
            <person name="Ma J."/>
        </authorList>
    </citation>
    <scope>NUCLEOTIDE SEQUENCE [LARGE SCALE GENOMIC DNA]</scope>
    <source>
        <strain evidence="3">CCUG 38813</strain>
    </source>
</reference>
<dbReference type="Pfam" id="PF16289">
    <property type="entry name" value="PIN_12"/>
    <property type="match status" value="1"/>
</dbReference>
<organism evidence="2 3">
    <name type="scientific">Massilia jejuensis</name>
    <dbReference type="NCBI Taxonomy" id="648894"/>
    <lineage>
        <taxon>Bacteria</taxon>
        <taxon>Pseudomonadati</taxon>
        <taxon>Pseudomonadota</taxon>
        <taxon>Betaproteobacteria</taxon>
        <taxon>Burkholderiales</taxon>
        <taxon>Oxalobacteraceae</taxon>
        <taxon>Telluria group</taxon>
        <taxon>Massilia</taxon>
    </lineage>
</organism>
<dbReference type="InterPro" id="IPR032557">
    <property type="entry name" value="DUF4935"/>
</dbReference>
<keyword evidence="3" id="KW-1185">Reference proteome</keyword>
<comment type="caution">
    <text evidence="2">The sequence shown here is derived from an EMBL/GenBank/DDBJ whole genome shotgun (WGS) entry which is preliminary data.</text>
</comment>
<dbReference type="Proteomes" id="UP001596031">
    <property type="component" value="Unassembled WGS sequence"/>
</dbReference>
<name>A0ABW0PDU0_9BURK</name>
<feature type="domain" description="DUF4935" evidence="1">
    <location>
        <begin position="8"/>
        <end position="172"/>
    </location>
</feature>
<accession>A0ABW0PDU0</accession>
<dbReference type="RefSeq" id="WP_379718081.1">
    <property type="nucleotide sequence ID" value="NZ_JBHSMS010000023.1"/>
</dbReference>
<evidence type="ECO:0000313" key="3">
    <source>
        <dbReference type="Proteomes" id="UP001596031"/>
    </source>
</evidence>
<proteinExistence type="predicted"/>